<sequence>MCGRFALGVGADDLVNQTHQHYFAPPPQPSSPQAPADDHEQPQEEQQGSSSDNSTSTTSQHTVQWASFESKTQHRPRYNVAPTTKVPVLRRSPRDPATFEFDLLRWGLVPHWYATSPDAGLSTINAQCESVNEGTPAWRGPRESKRCVVLAQGFYEWLAKGKDKVPHFVKRKDGKLMAFAGLWDHCDYKGAHDPVTSYTILTVPVNKQLRFLHTRMPALLSTGAEIALWLSDRRWSPDVQRLVRPFEGELECYAVDKGVGKAGNESPDFVKPVAQKKGSLDSFFARQNASSTAASPSGLRPGVIAKGGTSASSAKPTPGSSTAKAPKEENAGDNDETKAPADSAAAAFNPDEDTPARLGAVAAELGAPAAPPRKAEGDEEGRKPVQGKGAGTKRPRSTGVEVLDLAGESDDDEPVRVGKRAKTESEADEEGEGGKGEGSKARTTADGEGNEALTDFFPVVGKEGPDP</sequence>
<dbReference type="GO" id="GO:0006508">
    <property type="term" value="P:proteolysis"/>
    <property type="evidence" value="ECO:0007669"/>
    <property type="project" value="UniProtKB-KW"/>
</dbReference>
<keyword evidence="4" id="KW-0378">Hydrolase</keyword>
<name>A0A5C5FLX1_9BASI</name>
<feature type="compositionally biased region" description="Basic and acidic residues" evidence="8">
    <location>
        <begin position="432"/>
        <end position="445"/>
    </location>
</feature>
<dbReference type="GO" id="GO:0016829">
    <property type="term" value="F:lyase activity"/>
    <property type="evidence" value="ECO:0007669"/>
    <property type="project" value="UniProtKB-KW"/>
</dbReference>
<keyword evidence="10" id="KW-1185">Reference proteome</keyword>
<feature type="region of interest" description="Disordered" evidence="8">
    <location>
        <begin position="290"/>
        <end position="467"/>
    </location>
</feature>
<keyword evidence="7" id="KW-0456">Lyase</keyword>
<feature type="compositionally biased region" description="Polar residues" evidence="8">
    <location>
        <begin position="309"/>
        <end position="323"/>
    </location>
</feature>
<evidence type="ECO:0000256" key="3">
    <source>
        <dbReference type="ARBA" id="ARBA00022763"/>
    </source>
</evidence>
<keyword evidence="5" id="KW-0190">Covalent protein-DNA linkage</keyword>
<dbReference type="GO" id="GO:0106300">
    <property type="term" value="P:protein-DNA covalent cross-linking repair"/>
    <property type="evidence" value="ECO:0007669"/>
    <property type="project" value="InterPro"/>
</dbReference>
<accession>A0A5C5FLX1</accession>
<dbReference type="Pfam" id="PF02586">
    <property type="entry name" value="SRAP"/>
    <property type="match status" value="1"/>
</dbReference>
<keyword evidence="6" id="KW-0238">DNA-binding</keyword>
<evidence type="ECO:0000256" key="5">
    <source>
        <dbReference type="ARBA" id="ARBA00023124"/>
    </source>
</evidence>
<gene>
    <name evidence="9" type="ORF">DMC30DRAFT_419949</name>
</gene>
<evidence type="ECO:0000256" key="1">
    <source>
        <dbReference type="ARBA" id="ARBA00008136"/>
    </source>
</evidence>
<evidence type="ECO:0000256" key="2">
    <source>
        <dbReference type="ARBA" id="ARBA00022670"/>
    </source>
</evidence>
<dbReference type="GO" id="GO:0003697">
    <property type="term" value="F:single-stranded DNA binding"/>
    <property type="evidence" value="ECO:0007669"/>
    <property type="project" value="InterPro"/>
</dbReference>
<feature type="compositionally biased region" description="Low complexity" evidence="8">
    <location>
        <begin position="44"/>
        <end position="59"/>
    </location>
</feature>
<dbReference type="EMBL" id="SOZI01000222">
    <property type="protein sequence ID" value="TNY17262.1"/>
    <property type="molecule type" value="Genomic_DNA"/>
</dbReference>
<keyword evidence="3" id="KW-0227">DNA damage</keyword>
<feature type="region of interest" description="Disordered" evidence="8">
    <location>
        <begin position="20"/>
        <end position="84"/>
    </location>
</feature>
<dbReference type="InterPro" id="IPR003738">
    <property type="entry name" value="SRAP"/>
</dbReference>
<dbReference type="STRING" id="5288.A0A5C5FLX1"/>
<evidence type="ECO:0000313" key="10">
    <source>
        <dbReference type="Proteomes" id="UP000311382"/>
    </source>
</evidence>
<dbReference type="InterPro" id="IPR036590">
    <property type="entry name" value="SRAP-like"/>
</dbReference>
<dbReference type="GO" id="GO:0008233">
    <property type="term" value="F:peptidase activity"/>
    <property type="evidence" value="ECO:0007669"/>
    <property type="project" value="UniProtKB-KW"/>
</dbReference>
<dbReference type="SUPFAM" id="SSF143081">
    <property type="entry name" value="BB1717-like"/>
    <property type="match status" value="1"/>
</dbReference>
<keyword evidence="2" id="KW-0645">Protease</keyword>
<feature type="compositionally biased region" description="Basic and acidic residues" evidence="8">
    <location>
        <begin position="325"/>
        <end position="339"/>
    </location>
</feature>
<evidence type="ECO:0008006" key="11">
    <source>
        <dbReference type="Google" id="ProtNLM"/>
    </source>
</evidence>
<evidence type="ECO:0000256" key="6">
    <source>
        <dbReference type="ARBA" id="ARBA00023125"/>
    </source>
</evidence>
<feature type="compositionally biased region" description="Basic and acidic residues" evidence="8">
    <location>
        <begin position="373"/>
        <end position="383"/>
    </location>
</feature>
<protein>
    <recommendedName>
        <fullName evidence="11">DUF159-domain-containing protein</fullName>
    </recommendedName>
</protein>
<dbReference type="OrthoDB" id="2111841at2759"/>
<feature type="compositionally biased region" description="Polar residues" evidence="8">
    <location>
        <begin position="60"/>
        <end position="70"/>
    </location>
</feature>
<dbReference type="Proteomes" id="UP000311382">
    <property type="component" value="Unassembled WGS sequence"/>
</dbReference>
<comment type="similarity">
    <text evidence="1">Belongs to the SOS response-associated peptidase family.</text>
</comment>
<dbReference type="AlphaFoldDB" id="A0A5C5FLX1"/>
<proteinExistence type="inferred from homology"/>
<dbReference type="Gene3D" id="3.90.1680.10">
    <property type="entry name" value="SOS response associated peptidase-like"/>
    <property type="match status" value="1"/>
</dbReference>
<evidence type="ECO:0000313" key="9">
    <source>
        <dbReference type="EMBL" id="TNY17262.1"/>
    </source>
</evidence>
<comment type="caution">
    <text evidence="9">The sequence shown here is derived from an EMBL/GenBank/DDBJ whole genome shotgun (WGS) entry which is preliminary data.</text>
</comment>
<evidence type="ECO:0000256" key="8">
    <source>
        <dbReference type="SAM" id="MobiDB-lite"/>
    </source>
</evidence>
<feature type="compositionally biased region" description="Low complexity" evidence="8">
    <location>
        <begin position="358"/>
        <end position="368"/>
    </location>
</feature>
<reference evidence="9 10" key="1">
    <citation type="submission" date="2019-03" db="EMBL/GenBank/DDBJ databases">
        <title>Rhodosporidium diobovatum UCD-FST 08-225 genome sequencing, assembly, and annotation.</title>
        <authorList>
            <person name="Fakankun I.U."/>
            <person name="Fristensky B."/>
            <person name="Levin D.B."/>
        </authorList>
    </citation>
    <scope>NUCLEOTIDE SEQUENCE [LARGE SCALE GENOMIC DNA]</scope>
    <source>
        <strain evidence="9 10">UCD-FST 08-225</strain>
    </source>
</reference>
<dbReference type="PANTHER" id="PTHR13604:SF0">
    <property type="entry name" value="ABASIC SITE PROCESSING PROTEIN HMCES"/>
    <property type="match status" value="1"/>
</dbReference>
<dbReference type="PANTHER" id="PTHR13604">
    <property type="entry name" value="DC12-RELATED"/>
    <property type="match status" value="1"/>
</dbReference>
<evidence type="ECO:0000256" key="4">
    <source>
        <dbReference type="ARBA" id="ARBA00022801"/>
    </source>
</evidence>
<organism evidence="9 10">
    <name type="scientific">Rhodotorula diobovata</name>
    <dbReference type="NCBI Taxonomy" id="5288"/>
    <lineage>
        <taxon>Eukaryota</taxon>
        <taxon>Fungi</taxon>
        <taxon>Dikarya</taxon>
        <taxon>Basidiomycota</taxon>
        <taxon>Pucciniomycotina</taxon>
        <taxon>Microbotryomycetes</taxon>
        <taxon>Sporidiobolales</taxon>
        <taxon>Sporidiobolaceae</taxon>
        <taxon>Rhodotorula</taxon>
    </lineage>
</organism>
<evidence type="ECO:0000256" key="7">
    <source>
        <dbReference type="ARBA" id="ARBA00023239"/>
    </source>
</evidence>